<sequence>MAAAPPKGSKSKSKAAGSSGSLRTLSLGSRHRGPPPALFLHPSPQASHASIPGIHGSSTGGGVASSAPSTTTTTTAPPASTVATTNTGHSAGATKAAREATTSPTAAAPGGNPRRTGPGFIVPSIHNTPSVSSLGSIPLRSARSTDRTDALWAEMQATLEEVEFSATGSTHVFRAEHEKKLSELRSAQIALAQAWARSEADEDPKNPGPVGSMDGMGGDQVRNLKGAMGSEAGDDVAEEAVDANSALRPSSSGMGQGAPTVERMGRMEEETEVDILRAKKRREANDLYFRRVNQGVIDVVSKLADVADAMRKVEAESKDIWGENENTSGNGK</sequence>
<feature type="region of interest" description="Disordered" evidence="1">
    <location>
        <begin position="1"/>
        <end position="147"/>
    </location>
</feature>
<evidence type="ECO:0000313" key="3">
    <source>
        <dbReference type="Proteomes" id="UP001201980"/>
    </source>
</evidence>
<feature type="region of interest" description="Disordered" evidence="1">
    <location>
        <begin position="194"/>
        <end position="270"/>
    </location>
</feature>
<dbReference type="AlphaFoldDB" id="A0AAD5RP78"/>
<name>A0AAD5RP78_9PEZI</name>
<reference evidence="2" key="1">
    <citation type="submission" date="2022-07" db="EMBL/GenBank/DDBJ databases">
        <title>Draft genome sequence of Zalerion maritima ATCC 34329, a (micro)plastics degrading marine fungus.</title>
        <authorList>
            <person name="Paco A."/>
            <person name="Goncalves M.F.M."/>
            <person name="Rocha-Santos T.A.P."/>
            <person name="Alves A."/>
        </authorList>
    </citation>
    <scope>NUCLEOTIDE SEQUENCE</scope>
    <source>
        <strain evidence="2">ATCC 34329</strain>
    </source>
</reference>
<dbReference type="Pfam" id="PF17242">
    <property type="entry name" value="DUF5315"/>
    <property type="match status" value="1"/>
</dbReference>
<evidence type="ECO:0000256" key="1">
    <source>
        <dbReference type="SAM" id="MobiDB-lite"/>
    </source>
</evidence>
<dbReference type="Proteomes" id="UP001201980">
    <property type="component" value="Unassembled WGS sequence"/>
</dbReference>
<gene>
    <name evidence="2" type="ORF">MKZ38_003269</name>
</gene>
<feature type="compositionally biased region" description="Low complexity" evidence="1">
    <location>
        <begin position="64"/>
        <end position="85"/>
    </location>
</feature>
<keyword evidence="3" id="KW-1185">Reference proteome</keyword>
<feature type="compositionally biased region" description="Acidic residues" evidence="1">
    <location>
        <begin position="232"/>
        <end position="241"/>
    </location>
</feature>
<dbReference type="EMBL" id="JAKWBI020000200">
    <property type="protein sequence ID" value="KAJ2899340.1"/>
    <property type="molecule type" value="Genomic_DNA"/>
</dbReference>
<proteinExistence type="predicted"/>
<protein>
    <submittedName>
        <fullName evidence="2">Uncharacterized protein</fullName>
    </submittedName>
</protein>
<comment type="caution">
    <text evidence="2">The sequence shown here is derived from an EMBL/GenBank/DDBJ whole genome shotgun (WGS) entry which is preliminary data.</text>
</comment>
<feature type="compositionally biased region" description="Low complexity" evidence="1">
    <location>
        <begin position="99"/>
        <end position="108"/>
    </location>
</feature>
<evidence type="ECO:0000313" key="2">
    <source>
        <dbReference type="EMBL" id="KAJ2899340.1"/>
    </source>
</evidence>
<feature type="compositionally biased region" description="Low complexity" evidence="1">
    <location>
        <begin position="1"/>
        <end position="28"/>
    </location>
</feature>
<organism evidence="2 3">
    <name type="scientific">Zalerion maritima</name>
    <dbReference type="NCBI Taxonomy" id="339359"/>
    <lineage>
        <taxon>Eukaryota</taxon>
        <taxon>Fungi</taxon>
        <taxon>Dikarya</taxon>
        <taxon>Ascomycota</taxon>
        <taxon>Pezizomycotina</taxon>
        <taxon>Sordariomycetes</taxon>
        <taxon>Lulworthiomycetidae</taxon>
        <taxon>Lulworthiales</taxon>
        <taxon>Lulworthiaceae</taxon>
        <taxon>Zalerion</taxon>
    </lineage>
</organism>
<feature type="compositionally biased region" description="Polar residues" evidence="1">
    <location>
        <begin position="125"/>
        <end position="135"/>
    </location>
</feature>
<accession>A0AAD5RP78</accession>